<dbReference type="EMBL" id="VZPE01000004">
    <property type="protein sequence ID" value="KAB0571301.1"/>
    <property type="molecule type" value="Genomic_DNA"/>
</dbReference>
<accession>A0A643F1E9</accession>
<evidence type="ECO:0000313" key="1">
    <source>
        <dbReference type="EMBL" id="KAB0571301.1"/>
    </source>
</evidence>
<dbReference type="AlphaFoldDB" id="A0A643F1E9"/>
<organism evidence="1">
    <name type="scientific">Brucella pituitosa</name>
    <dbReference type="NCBI Taxonomy" id="571256"/>
    <lineage>
        <taxon>Bacteria</taxon>
        <taxon>Pseudomonadati</taxon>
        <taxon>Pseudomonadota</taxon>
        <taxon>Alphaproteobacteria</taxon>
        <taxon>Hyphomicrobiales</taxon>
        <taxon>Brucellaceae</taxon>
        <taxon>Brucella/Ochrobactrum group</taxon>
        <taxon>Brucella</taxon>
    </lineage>
</organism>
<sequence>MSETDSPEQLIYNISYVYNLSLSLSSNSAALSPSPLRYATANKVRATISSSYVDGGSPAPNLDIILQVNPPADVFTIYDEKGLFIRSYEEGRYRLKTGSDGKVVVYFASTDNIYEFIQLIVERDGTSSPTEYIVFFGDYARTPTHIPPPVVDLDDDNSLNIPVDSPYFRVKIPQQDPPAISAGLSCVAITNTVNFTKQSYSDALRDSGMQIPSAYLSTEQDNEIAYFIENNVGGGSQTSPKVTFKAKGLPYTHPSNDANQNRILTSRPYLNEGQTSITPDNVQDLTVYLPNKEESDGNHTFEVGDTIIFTMYINGYFPGSDTKKVDVFDLPAVEVKEPLPSSISSVISTNILPGYGLNSLSTPGRYDLDYVVKRGNSKNGTVWNRPKSWLKGNLVTV</sequence>
<reference evidence="1" key="1">
    <citation type="submission" date="2019-09" db="EMBL/GenBank/DDBJ databases">
        <title>Draft genome sequences of 48 bacterial type strains from the CCUG.</title>
        <authorList>
            <person name="Tunovic T."/>
            <person name="Pineiro-Iglesias B."/>
            <person name="Unosson C."/>
            <person name="Inganas E."/>
            <person name="Ohlen M."/>
            <person name="Cardew S."/>
            <person name="Jensie-Markopoulos S."/>
            <person name="Salva-Serra F."/>
            <person name="Jaen-Luchoro D."/>
            <person name="Karlsson R."/>
            <person name="Svensson-Stadler L."/>
            <person name="Chun J."/>
            <person name="Moore E."/>
        </authorList>
    </citation>
    <scope>NUCLEOTIDE SEQUENCE</scope>
    <source>
        <strain evidence="1">CCUG 50899</strain>
    </source>
</reference>
<protein>
    <submittedName>
        <fullName evidence="1">Uncharacterized protein</fullName>
    </submittedName>
</protein>
<proteinExistence type="predicted"/>
<name>A0A643F1E9_9HYPH</name>
<comment type="caution">
    <text evidence="1">The sequence shown here is derived from an EMBL/GenBank/DDBJ whole genome shotgun (WGS) entry which is preliminary data.</text>
</comment>
<gene>
    <name evidence="1" type="ORF">F7Q93_11325</name>
</gene>
<dbReference type="RefSeq" id="WP_128094279.1">
    <property type="nucleotide sequence ID" value="NZ_JBHEEN010000004.1"/>
</dbReference>